<protein>
    <submittedName>
        <fullName evidence="2">Uncharacterized protein</fullName>
    </submittedName>
</protein>
<organism evidence="2 3">
    <name type="scientific">Cirrhinus mrigala</name>
    <name type="common">Mrigala</name>
    <dbReference type="NCBI Taxonomy" id="683832"/>
    <lineage>
        <taxon>Eukaryota</taxon>
        <taxon>Metazoa</taxon>
        <taxon>Chordata</taxon>
        <taxon>Craniata</taxon>
        <taxon>Vertebrata</taxon>
        <taxon>Euteleostomi</taxon>
        <taxon>Actinopterygii</taxon>
        <taxon>Neopterygii</taxon>
        <taxon>Teleostei</taxon>
        <taxon>Ostariophysi</taxon>
        <taxon>Cypriniformes</taxon>
        <taxon>Cyprinidae</taxon>
        <taxon>Labeoninae</taxon>
        <taxon>Labeonini</taxon>
        <taxon>Cirrhinus</taxon>
    </lineage>
</organism>
<accession>A0ABD0RTU7</accession>
<reference evidence="2 3" key="1">
    <citation type="submission" date="2024-05" db="EMBL/GenBank/DDBJ databases">
        <title>Genome sequencing and assembly of Indian major carp, Cirrhinus mrigala (Hamilton, 1822).</title>
        <authorList>
            <person name="Mohindra V."/>
            <person name="Chowdhury L.M."/>
            <person name="Lal K."/>
            <person name="Jena J.K."/>
        </authorList>
    </citation>
    <scope>NUCLEOTIDE SEQUENCE [LARGE SCALE GENOMIC DNA]</scope>
    <source>
        <strain evidence="2">CM1030</strain>
        <tissue evidence="2">Blood</tissue>
    </source>
</reference>
<comment type="caution">
    <text evidence="2">The sequence shown here is derived from an EMBL/GenBank/DDBJ whole genome shotgun (WGS) entry which is preliminary data.</text>
</comment>
<evidence type="ECO:0000313" key="3">
    <source>
        <dbReference type="Proteomes" id="UP001529510"/>
    </source>
</evidence>
<evidence type="ECO:0000313" key="2">
    <source>
        <dbReference type="EMBL" id="KAL0201959.1"/>
    </source>
</evidence>
<feature type="non-terminal residue" evidence="2">
    <location>
        <position position="59"/>
    </location>
</feature>
<name>A0ABD0RTU7_CIRMR</name>
<evidence type="ECO:0000256" key="1">
    <source>
        <dbReference type="SAM" id="MobiDB-lite"/>
    </source>
</evidence>
<gene>
    <name evidence="2" type="ORF">M9458_005146</name>
</gene>
<proteinExistence type="predicted"/>
<sequence length="59" mass="6798">KPTARGPPEPEPRRNGRDVSLLRKRNARVFRRCMRFSSALSVKRNELKHTDDIGLRPAS</sequence>
<dbReference type="AlphaFoldDB" id="A0ABD0RTU7"/>
<dbReference type="Proteomes" id="UP001529510">
    <property type="component" value="Unassembled WGS sequence"/>
</dbReference>
<dbReference type="EMBL" id="JAMKFB020000002">
    <property type="protein sequence ID" value="KAL0201959.1"/>
    <property type="molecule type" value="Genomic_DNA"/>
</dbReference>
<feature type="compositionally biased region" description="Basic and acidic residues" evidence="1">
    <location>
        <begin position="8"/>
        <end position="21"/>
    </location>
</feature>
<feature type="non-terminal residue" evidence="2">
    <location>
        <position position="1"/>
    </location>
</feature>
<keyword evidence="3" id="KW-1185">Reference proteome</keyword>
<feature type="region of interest" description="Disordered" evidence="1">
    <location>
        <begin position="1"/>
        <end position="22"/>
    </location>
</feature>